<accession>A0A0E9WZ87</accession>
<dbReference type="EMBL" id="GBXM01013642">
    <property type="protein sequence ID" value="JAH94935.1"/>
    <property type="molecule type" value="Transcribed_RNA"/>
</dbReference>
<sequence length="60" mass="6295">MGLCGNIFQCTIIWEGVKMGSIYGDAEVGSQVLFLEAGFGGLCSPEDKGKKKGKPESAVI</sequence>
<reference evidence="1" key="2">
    <citation type="journal article" date="2015" name="Fish Shellfish Immunol.">
        <title>Early steps in the European eel (Anguilla anguilla)-Vibrio vulnificus interaction in the gills: Role of the RtxA13 toxin.</title>
        <authorList>
            <person name="Callol A."/>
            <person name="Pajuelo D."/>
            <person name="Ebbesson L."/>
            <person name="Teles M."/>
            <person name="MacKenzie S."/>
            <person name="Amaro C."/>
        </authorList>
    </citation>
    <scope>NUCLEOTIDE SEQUENCE</scope>
</reference>
<organism evidence="1">
    <name type="scientific">Anguilla anguilla</name>
    <name type="common">European freshwater eel</name>
    <name type="synonym">Muraena anguilla</name>
    <dbReference type="NCBI Taxonomy" id="7936"/>
    <lineage>
        <taxon>Eukaryota</taxon>
        <taxon>Metazoa</taxon>
        <taxon>Chordata</taxon>
        <taxon>Craniata</taxon>
        <taxon>Vertebrata</taxon>
        <taxon>Euteleostomi</taxon>
        <taxon>Actinopterygii</taxon>
        <taxon>Neopterygii</taxon>
        <taxon>Teleostei</taxon>
        <taxon>Anguilliformes</taxon>
        <taxon>Anguillidae</taxon>
        <taxon>Anguilla</taxon>
    </lineage>
</organism>
<evidence type="ECO:0000313" key="1">
    <source>
        <dbReference type="EMBL" id="JAH94935.1"/>
    </source>
</evidence>
<dbReference type="AlphaFoldDB" id="A0A0E9WZ87"/>
<proteinExistence type="predicted"/>
<protein>
    <submittedName>
        <fullName evidence="1">Uncharacterized protein</fullName>
    </submittedName>
</protein>
<reference evidence="1" key="1">
    <citation type="submission" date="2014-11" db="EMBL/GenBank/DDBJ databases">
        <authorList>
            <person name="Amaro Gonzalez C."/>
        </authorList>
    </citation>
    <scope>NUCLEOTIDE SEQUENCE</scope>
</reference>
<name>A0A0E9WZ87_ANGAN</name>